<dbReference type="PANTHER" id="PTHR33295:SF20">
    <property type="entry name" value="ATPASE"/>
    <property type="match status" value="1"/>
</dbReference>
<keyword evidence="4" id="KW-1185">Reference proteome</keyword>
<dbReference type="Proteomes" id="UP000051223">
    <property type="component" value="Unassembled WGS sequence"/>
</dbReference>
<comment type="caution">
    <text evidence="3">The sequence shown here is derived from an EMBL/GenBank/DDBJ whole genome shotgun (WGS) entry which is preliminary data.</text>
</comment>
<proteinExistence type="predicted"/>
<dbReference type="PATRIC" id="fig|1423754.3.peg.423"/>
<evidence type="ECO:0000313" key="4">
    <source>
        <dbReference type="Proteomes" id="UP000051223"/>
    </source>
</evidence>
<feature type="domain" description="DUF4143" evidence="2">
    <location>
        <begin position="120"/>
        <end position="265"/>
    </location>
</feature>
<dbReference type="SUPFAM" id="SSF52540">
    <property type="entry name" value="P-loop containing nucleoside triphosphate hydrolases"/>
    <property type="match status" value="1"/>
</dbReference>
<dbReference type="InterPro" id="IPR041682">
    <property type="entry name" value="AAA_14"/>
</dbReference>
<feature type="domain" description="AAA" evidence="1">
    <location>
        <begin position="2"/>
        <end position="65"/>
    </location>
</feature>
<organism evidence="3 4">
    <name type="scientific">Lactobacillus hamsteri DSM 5661 = JCM 6256</name>
    <dbReference type="NCBI Taxonomy" id="1423754"/>
    <lineage>
        <taxon>Bacteria</taxon>
        <taxon>Bacillati</taxon>
        <taxon>Bacillota</taxon>
        <taxon>Bacilli</taxon>
        <taxon>Lactobacillales</taxon>
        <taxon>Lactobacillaceae</taxon>
        <taxon>Lactobacillus</taxon>
    </lineage>
</organism>
<sequence length="320" mass="37140">MKYVFIDEIQHIIHFEKIADALNTLNDVDLYLTGSNGYFMSGELGTLLTGRFVELKMLPLSFKEYVTGYKEIYKDQNLSNTQMYNNYLRFSSFPFTLQLNNNPIQVREYLEGIYTSIIYRDVEARLGNSDKSILDKIVQFLFDNIGNQLSIRKISNTLTSNGFKISSNTVTKYIDALLDSLMIYRTPRYDIHGRSLLASNEKYYLVDIGLRYLLLQSKKADRGHILENIVYLELLRRNYKVTVGSLPNGEIDFVAQKGDELEYYQVSESVIDPNTLKRELSPFEKINDHYPKYLLTLDEIGANDNFDGIQQKNVIDWLLE</sequence>
<dbReference type="Pfam" id="PF13173">
    <property type="entry name" value="AAA_14"/>
    <property type="match status" value="1"/>
</dbReference>
<dbReference type="EMBL" id="AZGI01000014">
    <property type="protein sequence ID" value="KRM40595.1"/>
    <property type="molecule type" value="Genomic_DNA"/>
</dbReference>
<dbReference type="InterPro" id="IPR027417">
    <property type="entry name" value="P-loop_NTPase"/>
</dbReference>
<dbReference type="PANTHER" id="PTHR33295">
    <property type="entry name" value="ATPASE"/>
    <property type="match status" value="1"/>
</dbReference>
<evidence type="ECO:0000259" key="1">
    <source>
        <dbReference type="Pfam" id="PF13173"/>
    </source>
</evidence>
<evidence type="ECO:0000259" key="2">
    <source>
        <dbReference type="Pfam" id="PF13635"/>
    </source>
</evidence>
<evidence type="ECO:0000313" key="3">
    <source>
        <dbReference type="EMBL" id="KRM40595.1"/>
    </source>
</evidence>
<gene>
    <name evidence="3" type="ORF">FC39_GL000410</name>
</gene>
<dbReference type="eggNOG" id="COG1373">
    <property type="taxonomic scope" value="Bacteria"/>
</dbReference>
<reference evidence="3 4" key="1">
    <citation type="journal article" date="2015" name="Genome Announc.">
        <title>Expanding the biotechnology potential of lactobacilli through comparative genomics of 213 strains and associated genera.</title>
        <authorList>
            <person name="Sun Z."/>
            <person name="Harris H.M."/>
            <person name="McCann A."/>
            <person name="Guo C."/>
            <person name="Argimon S."/>
            <person name="Zhang W."/>
            <person name="Yang X."/>
            <person name="Jeffery I.B."/>
            <person name="Cooney J.C."/>
            <person name="Kagawa T.F."/>
            <person name="Liu W."/>
            <person name="Song Y."/>
            <person name="Salvetti E."/>
            <person name="Wrobel A."/>
            <person name="Rasinkangas P."/>
            <person name="Parkhill J."/>
            <person name="Rea M.C."/>
            <person name="O'Sullivan O."/>
            <person name="Ritari J."/>
            <person name="Douillard F.P."/>
            <person name="Paul Ross R."/>
            <person name="Yang R."/>
            <person name="Briner A.E."/>
            <person name="Felis G.E."/>
            <person name="de Vos W.M."/>
            <person name="Barrangou R."/>
            <person name="Klaenhammer T.R."/>
            <person name="Caufield P.W."/>
            <person name="Cui Y."/>
            <person name="Zhang H."/>
            <person name="O'Toole P.W."/>
        </authorList>
    </citation>
    <scope>NUCLEOTIDE SEQUENCE [LARGE SCALE GENOMIC DNA]</scope>
    <source>
        <strain evidence="3 4">DSM 5661</strain>
    </source>
</reference>
<dbReference type="AlphaFoldDB" id="A0A0R1YMZ0"/>
<protein>
    <submittedName>
        <fullName evidence="3">ATPase</fullName>
    </submittedName>
</protein>
<dbReference type="InterPro" id="IPR025420">
    <property type="entry name" value="DUF4143"/>
</dbReference>
<name>A0A0R1YMZ0_9LACO</name>
<dbReference type="Pfam" id="PF13635">
    <property type="entry name" value="DUF4143"/>
    <property type="match status" value="1"/>
</dbReference>
<accession>A0A0R1YMZ0</accession>